<feature type="region of interest" description="Disordered" evidence="1">
    <location>
        <begin position="274"/>
        <end position="424"/>
    </location>
</feature>
<sequence>MSAAERENSEPGPEALAYGQALRKIFLRLGRSQNDVARLLSVHPSQLSRFFSGKDKTVASRAHADALVRLVRKSGRELEDREVAELHELRRKAQQASPRQDDRIAALQEQVNGLRALVGTFQGQRDQDIEATNKRMHEVELYNDRLLDRVDLLLAQVLKEEDRADHEREMCGEERTRRIDAEDRASQAEWGADEAARLLRKAQAERDEAREHTAHAQWEAEEASTELAKAKSQLTAAARYTRDSETMIDQQRTELERLRHEVVSLRRQVRLLSEKKTASGASDHVADSATQVSGIQQLRRETDNVSVRASANRGDSQAPGPSPSTVRPEMSAAPPAAGQGTAPRRQDPETGVRPPSPAPPSDPGSPSRTPLPSGDSTHSGRRAAPRQTSAGQIPQQNHGGRAARQIDKETQRRTETQRIKEAQRARLKRRYDQLQRGKRLQGSALLYAASVLSCSLMLAMDEVQLRERGLTLTHIAFSLFTAVVYMATAGRALSRKPAFDTARTVSILSLLIAIVISVTTNVPFPLVRYFYE</sequence>
<evidence type="ECO:0000313" key="5">
    <source>
        <dbReference type="Proteomes" id="UP000661025"/>
    </source>
</evidence>
<dbReference type="SMART" id="SM00530">
    <property type="entry name" value="HTH_XRE"/>
    <property type="match status" value="1"/>
</dbReference>
<keyword evidence="2" id="KW-1133">Transmembrane helix</keyword>
<feature type="compositionally biased region" description="Low complexity" evidence="1">
    <location>
        <begin position="332"/>
        <end position="343"/>
    </location>
</feature>
<evidence type="ECO:0000313" key="4">
    <source>
        <dbReference type="EMBL" id="MBD9729390.1"/>
    </source>
</evidence>
<name>A0A927QKL8_9ACTN</name>
<evidence type="ECO:0000256" key="1">
    <source>
        <dbReference type="SAM" id="MobiDB-lite"/>
    </source>
</evidence>
<protein>
    <recommendedName>
        <fullName evidence="3">HTH cro/C1-type domain-containing protein</fullName>
    </recommendedName>
</protein>
<feature type="compositionally biased region" description="Polar residues" evidence="1">
    <location>
        <begin position="368"/>
        <end position="377"/>
    </location>
</feature>
<evidence type="ECO:0000259" key="3">
    <source>
        <dbReference type="PROSITE" id="PS50943"/>
    </source>
</evidence>
<dbReference type="RefSeq" id="WP_192365534.1">
    <property type="nucleotide sequence ID" value="NZ_JACYXT010000025.1"/>
</dbReference>
<proteinExistence type="predicted"/>
<dbReference type="EMBL" id="JACYXT010000025">
    <property type="protein sequence ID" value="MBD9729390.1"/>
    <property type="molecule type" value="Genomic_DNA"/>
</dbReference>
<comment type="caution">
    <text evidence="4">The sequence shown here is derived from an EMBL/GenBank/DDBJ whole genome shotgun (WGS) entry which is preliminary data.</text>
</comment>
<organism evidence="4 5">
    <name type="scientific">Streptomyces caniscabiei</name>
    <dbReference type="NCBI Taxonomy" id="2746961"/>
    <lineage>
        <taxon>Bacteria</taxon>
        <taxon>Bacillati</taxon>
        <taxon>Actinomycetota</taxon>
        <taxon>Actinomycetes</taxon>
        <taxon>Kitasatosporales</taxon>
        <taxon>Streptomycetaceae</taxon>
        <taxon>Streptomyces</taxon>
    </lineage>
</organism>
<feature type="transmembrane region" description="Helical" evidence="2">
    <location>
        <begin position="472"/>
        <end position="493"/>
    </location>
</feature>
<feature type="compositionally biased region" description="Basic and acidic residues" evidence="1">
    <location>
        <begin position="404"/>
        <end position="424"/>
    </location>
</feature>
<dbReference type="InterPro" id="IPR001387">
    <property type="entry name" value="Cro/C1-type_HTH"/>
</dbReference>
<feature type="transmembrane region" description="Helical" evidence="2">
    <location>
        <begin position="505"/>
        <end position="531"/>
    </location>
</feature>
<reference evidence="4" key="1">
    <citation type="submission" date="2020-09" db="EMBL/GenBank/DDBJ databases">
        <title>Streptomyces canutascabiei sp. nov., which causes potato common scab and is distributed across the world.</title>
        <authorList>
            <person name="Nguyen H.P."/>
            <person name="Weisberg A.J."/>
            <person name="Chang J.H."/>
            <person name="Clarke C.R."/>
        </authorList>
    </citation>
    <scope>NUCLEOTIDE SEQUENCE</scope>
    <source>
        <strain evidence="4">ID-01-6.2a</strain>
    </source>
</reference>
<gene>
    <name evidence="4" type="ORF">IHE70_40640</name>
</gene>
<feature type="compositionally biased region" description="Polar residues" evidence="1">
    <location>
        <begin position="386"/>
        <end position="398"/>
    </location>
</feature>
<accession>A0A927QKL8</accession>
<dbReference type="AlphaFoldDB" id="A0A927QKL8"/>
<feature type="compositionally biased region" description="Polar residues" evidence="1">
    <location>
        <begin position="304"/>
        <end position="315"/>
    </location>
</feature>
<keyword evidence="2" id="KW-0812">Transmembrane</keyword>
<evidence type="ECO:0000256" key="2">
    <source>
        <dbReference type="SAM" id="Phobius"/>
    </source>
</evidence>
<feature type="domain" description="HTH cro/C1-type" evidence="3">
    <location>
        <begin position="22"/>
        <end position="54"/>
    </location>
</feature>
<dbReference type="CDD" id="cd00093">
    <property type="entry name" value="HTH_XRE"/>
    <property type="match status" value="1"/>
</dbReference>
<feature type="compositionally biased region" description="Pro residues" evidence="1">
    <location>
        <begin position="354"/>
        <end position="363"/>
    </location>
</feature>
<dbReference type="Proteomes" id="UP000661025">
    <property type="component" value="Unassembled WGS sequence"/>
</dbReference>
<dbReference type="PROSITE" id="PS50943">
    <property type="entry name" value="HTH_CROC1"/>
    <property type="match status" value="1"/>
</dbReference>
<keyword evidence="2" id="KW-0472">Membrane</keyword>